<feature type="compositionally biased region" description="Low complexity" evidence="1">
    <location>
        <begin position="123"/>
        <end position="141"/>
    </location>
</feature>
<evidence type="ECO:0000256" key="1">
    <source>
        <dbReference type="SAM" id="MobiDB-lite"/>
    </source>
</evidence>
<accession>A0ABR4PH72</accession>
<evidence type="ECO:0000313" key="4">
    <source>
        <dbReference type="Proteomes" id="UP001629113"/>
    </source>
</evidence>
<feature type="region of interest" description="Disordered" evidence="1">
    <location>
        <begin position="123"/>
        <end position="142"/>
    </location>
</feature>
<keyword evidence="4" id="KW-1185">Reference proteome</keyword>
<dbReference type="EMBL" id="JBFCZG010000005">
    <property type="protein sequence ID" value="KAL3422630.1"/>
    <property type="molecule type" value="Genomic_DNA"/>
</dbReference>
<feature type="chain" id="PRO_5047247974" description="Extracellular membrane protein CFEM domain-containing protein" evidence="2">
    <location>
        <begin position="21"/>
        <end position="338"/>
    </location>
</feature>
<name>A0ABR4PH72_9HELO</name>
<reference evidence="3 4" key="1">
    <citation type="submission" date="2024-06" db="EMBL/GenBank/DDBJ databases">
        <title>Complete genome of Phlyctema vagabunda strain 19-DSS-EL-015.</title>
        <authorList>
            <person name="Fiorenzani C."/>
        </authorList>
    </citation>
    <scope>NUCLEOTIDE SEQUENCE [LARGE SCALE GENOMIC DNA]</scope>
    <source>
        <strain evidence="3 4">19-DSS-EL-015</strain>
    </source>
</reference>
<organism evidence="3 4">
    <name type="scientific">Phlyctema vagabunda</name>
    <dbReference type="NCBI Taxonomy" id="108571"/>
    <lineage>
        <taxon>Eukaryota</taxon>
        <taxon>Fungi</taxon>
        <taxon>Dikarya</taxon>
        <taxon>Ascomycota</taxon>
        <taxon>Pezizomycotina</taxon>
        <taxon>Leotiomycetes</taxon>
        <taxon>Helotiales</taxon>
        <taxon>Dermateaceae</taxon>
        <taxon>Phlyctema</taxon>
    </lineage>
</organism>
<dbReference type="Proteomes" id="UP001629113">
    <property type="component" value="Unassembled WGS sequence"/>
</dbReference>
<protein>
    <recommendedName>
        <fullName evidence="5">Extracellular membrane protein CFEM domain-containing protein</fullName>
    </recommendedName>
</protein>
<evidence type="ECO:0000313" key="3">
    <source>
        <dbReference type="EMBL" id="KAL3422630.1"/>
    </source>
</evidence>
<keyword evidence="2" id="KW-0732">Signal</keyword>
<evidence type="ECO:0008006" key="5">
    <source>
        <dbReference type="Google" id="ProtNLM"/>
    </source>
</evidence>
<gene>
    <name evidence="3" type="ORF">PVAG01_06786</name>
</gene>
<sequence>MQYPTTFLLVIATLTSFTAANPQDTDDRIEDCGEAYVTCVNNPGAVIATCARQRAECLGFNPTTLNPSQTSALVLAPTDLADTCEDIADRCRAGPGANQATCSAQYAACLAYNPYSSSVAGSPSVAATPSSATPPTVVAAPGPAPTSPGRVCGENDIDDTCTCEEINEFCREAPGADVAACNAALTACLASGTVSSIAPAPTFPGSACGENDIDDTCTCEEINEFCREAPGADIAACNAALTACLASGTASSVISSVLATPAPGPTDVVSSVFTSTSGTVVVTGTRTASRTTTGAATGTLSTATSTSTDAVQFEGGASSGMAKSIPLAVLAVGLFALF</sequence>
<evidence type="ECO:0000256" key="2">
    <source>
        <dbReference type="SAM" id="SignalP"/>
    </source>
</evidence>
<feature type="signal peptide" evidence="2">
    <location>
        <begin position="1"/>
        <end position="20"/>
    </location>
</feature>
<comment type="caution">
    <text evidence="3">The sequence shown here is derived from an EMBL/GenBank/DDBJ whole genome shotgun (WGS) entry which is preliminary data.</text>
</comment>
<proteinExistence type="predicted"/>